<accession>A0A6J7MUB4</accession>
<sequence>MRRAAPTMYSGASAGRANVRSDLMSAPGQNIFSPVAVITAARTSYWPLKPLMMSRMPSRISGVIELPLSGRLMVIHATPFSSRYSSSSFDMGDSLDFPVRRPQPRRRGVF</sequence>
<evidence type="ECO:0000313" key="2">
    <source>
        <dbReference type="EMBL" id="CAB4984347.1"/>
    </source>
</evidence>
<proteinExistence type="predicted"/>
<protein>
    <submittedName>
        <fullName evidence="2">Unannotated protein</fullName>
    </submittedName>
</protein>
<feature type="compositionally biased region" description="Low complexity" evidence="1">
    <location>
        <begin position="82"/>
        <end position="97"/>
    </location>
</feature>
<name>A0A6J7MUB4_9ZZZZ</name>
<dbReference type="EMBL" id="CAFBOS010000022">
    <property type="protein sequence ID" value="CAB4984347.1"/>
    <property type="molecule type" value="Genomic_DNA"/>
</dbReference>
<dbReference type="AlphaFoldDB" id="A0A6J7MUB4"/>
<gene>
    <name evidence="2" type="ORF">UFOPK3967_00571</name>
</gene>
<evidence type="ECO:0000256" key="1">
    <source>
        <dbReference type="SAM" id="MobiDB-lite"/>
    </source>
</evidence>
<reference evidence="2" key="1">
    <citation type="submission" date="2020-05" db="EMBL/GenBank/DDBJ databases">
        <authorList>
            <person name="Chiriac C."/>
            <person name="Salcher M."/>
            <person name="Ghai R."/>
            <person name="Kavagutti S V."/>
        </authorList>
    </citation>
    <scope>NUCLEOTIDE SEQUENCE</scope>
</reference>
<organism evidence="2">
    <name type="scientific">freshwater metagenome</name>
    <dbReference type="NCBI Taxonomy" id="449393"/>
    <lineage>
        <taxon>unclassified sequences</taxon>
        <taxon>metagenomes</taxon>
        <taxon>ecological metagenomes</taxon>
    </lineage>
</organism>
<feature type="region of interest" description="Disordered" evidence="1">
    <location>
        <begin position="82"/>
        <end position="110"/>
    </location>
</feature>